<dbReference type="InterPro" id="IPR011206">
    <property type="entry name" value="Citrate_lyase_beta/mcl1/mcl2"/>
</dbReference>
<comment type="caution">
    <text evidence="6">The sequence shown here is derived from an EMBL/GenBank/DDBJ whole genome shotgun (WGS) entry which is preliminary data.</text>
</comment>
<dbReference type="InterPro" id="IPR015813">
    <property type="entry name" value="Pyrv/PenolPyrv_kinase-like_dom"/>
</dbReference>
<dbReference type="PANTHER" id="PTHR32308">
    <property type="entry name" value="LYASE BETA SUBUNIT, PUTATIVE (AFU_ORTHOLOGUE AFUA_4G13030)-RELATED"/>
    <property type="match status" value="1"/>
</dbReference>
<evidence type="ECO:0000259" key="5">
    <source>
        <dbReference type="Pfam" id="PF03328"/>
    </source>
</evidence>
<dbReference type="SUPFAM" id="SSF51621">
    <property type="entry name" value="Phosphoenolpyruvate/pyruvate domain"/>
    <property type="match status" value="1"/>
</dbReference>
<evidence type="ECO:0000256" key="1">
    <source>
        <dbReference type="ARBA" id="ARBA00001946"/>
    </source>
</evidence>
<comment type="cofactor">
    <cofactor evidence="1">
        <name>Mg(2+)</name>
        <dbReference type="ChEBI" id="CHEBI:18420"/>
    </cofactor>
</comment>
<dbReference type="InterPro" id="IPR040442">
    <property type="entry name" value="Pyrv_kinase-like_dom_sf"/>
</dbReference>
<dbReference type="Gene3D" id="3.20.20.60">
    <property type="entry name" value="Phosphoenolpyruvate-binding domains"/>
    <property type="match status" value="1"/>
</dbReference>
<keyword evidence="4" id="KW-0460">Magnesium</keyword>
<dbReference type="PIRSF" id="PIRSF015582">
    <property type="entry name" value="Cit_lyase_B"/>
    <property type="match status" value="1"/>
</dbReference>
<feature type="domain" description="HpcH/HpaI aldolase/citrate lyase" evidence="5">
    <location>
        <begin position="10"/>
        <end position="219"/>
    </location>
</feature>
<dbReference type="EMBL" id="BAAAEM010000002">
    <property type="protein sequence ID" value="GAA0467215.1"/>
    <property type="molecule type" value="Genomic_DNA"/>
</dbReference>
<keyword evidence="3" id="KW-0479">Metal-binding</keyword>
<reference evidence="7" key="1">
    <citation type="journal article" date="2019" name="Int. J. Syst. Evol. Microbiol.">
        <title>The Global Catalogue of Microorganisms (GCM) 10K type strain sequencing project: providing services to taxonomists for standard genome sequencing and annotation.</title>
        <authorList>
            <consortium name="The Broad Institute Genomics Platform"/>
            <consortium name="The Broad Institute Genome Sequencing Center for Infectious Disease"/>
            <person name="Wu L."/>
            <person name="Ma J."/>
        </authorList>
    </citation>
    <scope>NUCLEOTIDE SEQUENCE [LARGE SCALE GENOMIC DNA]</scope>
    <source>
        <strain evidence="7">JCM 14162</strain>
    </source>
</reference>
<evidence type="ECO:0000256" key="2">
    <source>
        <dbReference type="ARBA" id="ARBA00005568"/>
    </source>
</evidence>
<dbReference type="InterPro" id="IPR005000">
    <property type="entry name" value="Aldolase/citrate-lyase_domain"/>
</dbReference>
<evidence type="ECO:0000256" key="4">
    <source>
        <dbReference type="ARBA" id="ARBA00022842"/>
    </source>
</evidence>
<accession>A0ABN1A4I2</accession>
<evidence type="ECO:0000256" key="3">
    <source>
        <dbReference type="ARBA" id="ARBA00022723"/>
    </source>
</evidence>
<dbReference type="Pfam" id="PF03328">
    <property type="entry name" value="HpcH_HpaI"/>
    <property type="match status" value="1"/>
</dbReference>
<dbReference type="Proteomes" id="UP001500713">
    <property type="component" value="Unassembled WGS sequence"/>
</dbReference>
<evidence type="ECO:0000313" key="7">
    <source>
        <dbReference type="Proteomes" id="UP001500713"/>
    </source>
</evidence>
<name>A0ABN1A4I2_9SPHN</name>
<dbReference type="RefSeq" id="WP_229953963.1">
    <property type="nucleotide sequence ID" value="NZ_BAAAEM010000002.1"/>
</dbReference>
<dbReference type="PANTHER" id="PTHR32308:SF10">
    <property type="entry name" value="CITRATE LYASE SUBUNIT BETA"/>
    <property type="match status" value="1"/>
</dbReference>
<sequence length="286" mass="31199">MTDTNFRPRRSCLYMPASNARALEKAKTLPADTIILDLEDAVAPDAKDAARDAACKALSQGGYGKREMVVRINAMDTPWFAEDMKSLCNSNANAILVPKVRSADDIVEISGMIEGDLQLWAMIEMPIAVLNIASIAQTAAKTRLKTFVMGFNDLAKEMRAEQDRNLFMPAIAQTIMAGRAFGLNILDSVYNDFKDPIGFEQECRQAKTFGFDGKTLIHPAQIDIANREFAPDDQKIAEAKAIIAAFQDPANDGKGVITVDGKMTEILHLRQAEQTIALAEAIASAS</sequence>
<comment type="similarity">
    <text evidence="2">Belongs to the HpcH/HpaI aldolase family.</text>
</comment>
<organism evidence="6 7">
    <name type="scientific">Parasphingorhabdus litoris</name>
    <dbReference type="NCBI Taxonomy" id="394733"/>
    <lineage>
        <taxon>Bacteria</taxon>
        <taxon>Pseudomonadati</taxon>
        <taxon>Pseudomonadota</taxon>
        <taxon>Alphaproteobacteria</taxon>
        <taxon>Sphingomonadales</taxon>
        <taxon>Sphingomonadaceae</taxon>
        <taxon>Parasphingorhabdus</taxon>
    </lineage>
</organism>
<gene>
    <name evidence="6" type="ORF">GCM10009096_04950</name>
</gene>
<proteinExistence type="inferred from homology"/>
<dbReference type="GO" id="GO:0016829">
    <property type="term" value="F:lyase activity"/>
    <property type="evidence" value="ECO:0007669"/>
    <property type="project" value="UniProtKB-KW"/>
</dbReference>
<protein>
    <submittedName>
        <fullName evidence="6">CoA ester lyase</fullName>
    </submittedName>
</protein>
<keyword evidence="6" id="KW-0456">Lyase</keyword>
<evidence type="ECO:0000313" key="6">
    <source>
        <dbReference type="EMBL" id="GAA0467215.1"/>
    </source>
</evidence>
<keyword evidence="7" id="KW-1185">Reference proteome</keyword>